<dbReference type="PANTHER" id="PTHR47027">
    <property type="entry name" value="REVERSE TRANSCRIPTASE DOMAIN-CONTAINING PROTEIN"/>
    <property type="match status" value="1"/>
</dbReference>
<name>A0AAV4HTL3_9GAST</name>
<dbReference type="PANTHER" id="PTHR47027:SF8">
    <property type="entry name" value="RIBONUCLEASE H"/>
    <property type="match status" value="1"/>
</dbReference>
<comment type="caution">
    <text evidence="2">The sequence shown here is derived from an EMBL/GenBank/DDBJ whole genome shotgun (WGS) entry which is preliminary data.</text>
</comment>
<dbReference type="InterPro" id="IPR043502">
    <property type="entry name" value="DNA/RNA_pol_sf"/>
</dbReference>
<sequence>MPGADCGSDHNPVVCQIKLKLKALKKAKRSPKYQFETLKKDEIRERYNVLVKNKFETLVAVTTAEKKWNQPKDCIQESIEEQAFNRVRHDELYKILNSIDIDGKDLRIVRNLYWDQTAATRIDDEISEYKPIKREVRQGCVLSPDFFNIYSEMILRNIYDLKGIRIGGVDINNVRYADDTVLLAESESELQAILDVVTDASMEMGLDLNAKKTECMTTSKNADPPTCNLTSNGEKIKQVSSFKYLGYTISSNGKCVPEVKRRTAIAKEAFFRMRPIIRSNTISLDLKVRLTKTYVWSILMYGCESWTLDKETIRRIEAAEMWFLRRILKISWTKRTSNEEVLRRAGVKKKAVHIVRKRQLSFVGHIYRKDNLERLALTGRVQGKRDRGRQRVTFLHSLNQGVTQGTRSKTEFLRLADDREEWRLMTADVCNRPGTRKEGRYLKTKICKMLEYSIYKHTLKKIADYKYHIGSLDDDFVGGFLHSRLKANFGSKV</sequence>
<keyword evidence="2" id="KW-0378">Hydrolase</keyword>
<gene>
    <name evidence="2" type="ORF">ElyMa_001078800</name>
</gene>
<feature type="domain" description="Reverse transcriptase" evidence="1">
    <location>
        <begin position="1"/>
        <end position="249"/>
    </location>
</feature>
<dbReference type="Proteomes" id="UP000762676">
    <property type="component" value="Unassembled WGS sequence"/>
</dbReference>
<keyword evidence="2" id="KW-0540">Nuclease</keyword>
<dbReference type="PROSITE" id="PS50878">
    <property type="entry name" value="RT_POL"/>
    <property type="match status" value="1"/>
</dbReference>
<dbReference type="CDD" id="cd01650">
    <property type="entry name" value="RT_nLTR_like"/>
    <property type="match status" value="1"/>
</dbReference>
<proteinExistence type="predicted"/>
<accession>A0AAV4HTL3</accession>
<reference evidence="2 3" key="1">
    <citation type="journal article" date="2021" name="Elife">
        <title>Chloroplast acquisition without the gene transfer in kleptoplastic sea slugs, Plakobranchus ocellatus.</title>
        <authorList>
            <person name="Maeda T."/>
            <person name="Takahashi S."/>
            <person name="Yoshida T."/>
            <person name="Shimamura S."/>
            <person name="Takaki Y."/>
            <person name="Nagai Y."/>
            <person name="Toyoda A."/>
            <person name="Suzuki Y."/>
            <person name="Arimoto A."/>
            <person name="Ishii H."/>
            <person name="Satoh N."/>
            <person name="Nishiyama T."/>
            <person name="Hasebe M."/>
            <person name="Maruyama T."/>
            <person name="Minagawa J."/>
            <person name="Obokata J."/>
            <person name="Shigenobu S."/>
        </authorList>
    </citation>
    <scope>NUCLEOTIDE SEQUENCE [LARGE SCALE GENOMIC DNA]</scope>
</reference>
<protein>
    <submittedName>
        <fullName evidence="2">Endonuclease-reverse transcriptase</fullName>
    </submittedName>
</protein>
<dbReference type="GO" id="GO:0004519">
    <property type="term" value="F:endonuclease activity"/>
    <property type="evidence" value="ECO:0007669"/>
    <property type="project" value="UniProtKB-KW"/>
</dbReference>
<dbReference type="InterPro" id="IPR000477">
    <property type="entry name" value="RT_dom"/>
</dbReference>
<dbReference type="AlphaFoldDB" id="A0AAV4HTL3"/>
<dbReference type="Pfam" id="PF00078">
    <property type="entry name" value="RVT_1"/>
    <property type="match status" value="1"/>
</dbReference>
<dbReference type="SUPFAM" id="SSF56672">
    <property type="entry name" value="DNA/RNA polymerases"/>
    <property type="match status" value="1"/>
</dbReference>
<evidence type="ECO:0000313" key="2">
    <source>
        <dbReference type="EMBL" id="GFS00728.1"/>
    </source>
</evidence>
<dbReference type="EMBL" id="BMAT01002176">
    <property type="protein sequence ID" value="GFS00728.1"/>
    <property type="molecule type" value="Genomic_DNA"/>
</dbReference>
<keyword evidence="2" id="KW-0255">Endonuclease</keyword>
<evidence type="ECO:0000313" key="3">
    <source>
        <dbReference type="Proteomes" id="UP000762676"/>
    </source>
</evidence>
<keyword evidence="3" id="KW-1185">Reference proteome</keyword>
<organism evidence="2 3">
    <name type="scientific">Elysia marginata</name>
    <dbReference type="NCBI Taxonomy" id="1093978"/>
    <lineage>
        <taxon>Eukaryota</taxon>
        <taxon>Metazoa</taxon>
        <taxon>Spiralia</taxon>
        <taxon>Lophotrochozoa</taxon>
        <taxon>Mollusca</taxon>
        <taxon>Gastropoda</taxon>
        <taxon>Heterobranchia</taxon>
        <taxon>Euthyneura</taxon>
        <taxon>Panpulmonata</taxon>
        <taxon>Sacoglossa</taxon>
        <taxon>Placobranchoidea</taxon>
        <taxon>Plakobranchidae</taxon>
        <taxon>Elysia</taxon>
    </lineage>
</organism>
<evidence type="ECO:0000259" key="1">
    <source>
        <dbReference type="PROSITE" id="PS50878"/>
    </source>
</evidence>